<dbReference type="AlphaFoldDB" id="A0A150PE90"/>
<dbReference type="Proteomes" id="UP000075420">
    <property type="component" value="Unassembled WGS sequence"/>
</dbReference>
<evidence type="ECO:0000313" key="2">
    <source>
        <dbReference type="Proteomes" id="UP000075420"/>
    </source>
</evidence>
<organism evidence="1 2">
    <name type="scientific">Sorangium cellulosum</name>
    <name type="common">Polyangium cellulosum</name>
    <dbReference type="NCBI Taxonomy" id="56"/>
    <lineage>
        <taxon>Bacteria</taxon>
        <taxon>Pseudomonadati</taxon>
        <taxon>Myxococcota</taxon>
        <taxon>Polyangia</taxon>
        <taxon>Polyangiales</taxon>
        <taxon>Polyangiaceae</taxon>
        <taxon>Sorangium</taxon>
    </lineage>
</organism>
<reference evidence="1 2" key="1">
    <citation type="submission" date="2014-02" db="EMBL/GenBank/DDBJ databases">
        <title>The small core and large imbalanced accessory genome model reveals a collaborative survival strategy of Sorangium cellulosum strains in nature.</title>
        <authorList>
            <person name="Han K."/>
            <person name="Peng R."/>
            <person name="Blom J."/>
            <person name="Li Y.-Z."/>
        </authorList>
    </citation>
    <scope>NUCLEOTIDE SEQUENCE [LARGE SCALE GENOMIC DNA]</scope>
    <source>
        <strain evidence="1 2">So0157-25</strain>
    </source>
</reference>
<dbReference type="EMBL" id="JELY01001988">
    <property type="protein sequence ID" value="KYF53949.1"/>
    <property type="molecule type" value="Genomic_DNA"/>
</dbReference>
<protein>
    <submittedName>
        <fullName evidence="1">Uncharacterized protein</fullName>
    </submittedName>
</protein>
<sequence length="150" mass="16498">MKLRCFVNGTPADPRSLTRRSMNFGQGCPGLAAHVCRLEADTGGFLAAIRGELDQLREELIADLPHDSESEEVRALQALDWPSQDELLRLDEALLARLLSTYLIQEALDVLLPHRIEELIAPAYSIDSVSALHIDPATLRIEAIAYPLAG</sequence>
<comment type="caution">
    <text evidence="1">The sequence shown here is derived from an EMBL/GenBank/DDBJ whole genome shotgun (WGS) entry which is preliminary data.</text>
</comment>
<accession>A0A150PE90</accession>
<evidence type="ECO:0000313" key="1">
    <source>
        <dbReference type="EMBL" id="KYF53949.1"/>
    </source>
</evidence>
<name>A0A150PE90_SORCE</name>
<gene>
    <name evidence="1" type="ORF">BE08_06545</name>
</gene>
<proteinExistence type="predicted"/>